<sequence>MTSFNRFCLVNHDRSHWVQAIPSGIASWPFHLDFRRLRGHAFITLVFAL</sequence>
<proteinExistence type="predicted"/>
<organism evidence="1">
    <name type="scientific">uncultured Pleomorphomonas sp</name>
    <dbReference type="NCBI Taxonomy" id="442121"/>
    <lineage>
        <taxon>Bacteria</taxon>
        <taxon>Pseudomonadati</taxon>
        <taxon>Pseudomonadota</taxon>
        <taxon>Alphaproteobacteria</taxon>
        <taxon>Hyphomicrobiales</taxon>
        <taxon>Pleomorphomonadaceae</taxon>
        <taxon>Pleomorphomonas</taxon>
        <taxon>environmental samples</taxon>
    </lineage>
</organism>
<dbReference type="EMBL" id="FMJD01000008">
    <property type="protein sequence ID" value="SCM77107.1"/>
    <property type="molecule type" value="Genomic_DNA"/>
</dbReference>
<evidence type="ECO:0000313" key="1">
    <source>
        <dbReference type="EMBL" id="SCM77107.1"/>
    </source>
</evidence>
<reference evidence="1" key="1">
    <citation type="submission" date="2016-08" db="EMBL/GenBank/DDBJ databases">
        <authorList>
            <person name="Seilhamer J.J."/>
        </authorList>
    </citation>
    <scope>NUCLEOTIDE SEQUENCE</scope>
    <source>
        <strain evidence="1">86</strain>
    </source>
</reference>
<name>A0A212LI05_9HYPH</name>
<gene>
    <name evidence="1" type="ORF">KL86PLE_40912</name>
</gene>
<protein>
    <submittedName>
        <fullName evidence="1">Uncharacterized protein</fullName>
    </submittedName>
</protein>
<accession>A0A212LI05</accession>
<dbReference type="AlphaFoldDB" id="A0A212LI05"/>